<dbReference type="GO" id="GO:0004536">
    <property type="term" value="F:DNA nuclease activity"/>
    <property type="evidence" value="ECO:0007669"/>
    <property type="project" value="InterPro"/>
</dbReference>
<dbReference type="InterPro" id="IPR032466">
    <property type="entry name" value="Metal_Hydrolase"/>
</dbReference>
<dbReference type="CDD" id="cd01310">
    <property type="entry name" value="TatD_DNAse"/>
    <property type="match status" value="1"/>
</dbReference>
<feature type="binding site" evidence="4">
    <location>
        <position position="154"/>
    </location>
    <ligand>
        <name>a divalent metal cation</name>
        <dbReference type="ChEBI" id="CHEBI:60240"/>
        <label>2</label>
    </ligand>
</feature>
<dbReference type="PANTHER" id="PTHR46124">
    <property type="entry name" value="D-AMINOACYL-TRNA DEACYLASE"/>
    <property type="match status" value="1"/>
</dbReference>
<dbReference type="Proteomes" id="UP000253769">
    <property type="component" value="Unassembled WGS sequence"/>
</dbReference>
<dbReference type="Pfam" id="PF01026">
    <property type="entry name" value="TatD_DNase"/>
    <property type="match status" value="1"/>
</dbReference>
<dbReference type="RefSeq" id="WP_114694300.1">
    <property type="nucleotide sequence ID" value="NZ_QQOH01000001.1"/>
</dbReference>
<dbReference type="PROSITE" id="PS01137">
    <property type="entry name" value="TATD_1"/>
    <property type="match status" value="1"/>
</dbReference>
<reference evidence="5 6" key="1">
    <citation type="submission" date="2018-07" db="EMBL/GenBank/DDBJ databases">
        <title>Motiliproteus coralliicola sp. nov., a bacterium isolated from Coral.</title>
        <authorList>
            <person name="Wang G."/>
        </authorList>
    </citation>
    <scope>NUCLEOTIDE SEQUENCE [LARGE SCALE GENOMIC DNA]</scope>
    <source>
        <strain evidence="5 6">C34</strain>
    </source>
</reference>
<keyword evidence="6" id="KW-1185">Reference proteome</keyword>
<dbReference type="PROSITE" id="PS01091">
    <property type="entry name" value="TATD_3"/>
    <property type="match status" value="1"/>
</dbReference>
<dbReference type="PANTHER" id="PTHR46124:SF2">
    <property type="entry name" value="D-AMINOACYL-TRNA DEACYLASE"/>
    <property type="match status" value="1"/>
</dbReference>
<evidence type="ECO:0000313" key="5">
    <source>
        <dbReference type="EMBL" id="RDE24713.1"/>
    </source>
</evidence>
<evidence type="ECO:0000256" key="3">
    <source>
        <dbReference type="ARBA" id="ARBA00022801"/>
    </source>
</evidence>
<dbReference type="GO" id="GO:0046872">
    <property type="term" value="F:metal ion binding"/>
    <property type="evidence" value="ECO:0007669"/>
    <property type="project" value="UniProtKB-KW"/>
</dbReference>
<protein>
    <submittedName>
        <fullName evidence="5">TatD family deoxyribonuclease</fullName>
    </submittedName>
</protein>
<dbReference type="OrthoDB" id="9810005at2"/>
<gene>
    <name evidence="5" type="ORF">DV711_03755</name>
</gene>
<comment type="caution">
    <text evidence="5">The sequence shown here is derived from an EMBL/GenBank/DDBJ whole genome shotgun (WGS) entry which is preliminary data.</text>
</comment>
<dbReference type="GO" id="GO:0016788">
    <property type="term" value="F:hydrolase activity, acting on ester bonds"/>
    <property type="evidence" value="ECO:0007669"/>
    <property type="project" value="InterPro"/>
</dbReference>
<proteinExistence type="inferred from homology"/>
<dbReference type="InterPro" id="IPR001130">
    <property type="entry name" value="TatD-like"/>
</dbReference>
<feature type="binding site" evidence="4">
    <location>
        <position position="130"/>
    </location>
    <ligand>
        <name>a divalent metal cation</name>
        <dbReference type="ChEBI" id="CHEBI:60240"/>
        <label>2</label>
    </ligand>
</feature>
<feature type="binding site" evidence="4">
    <location>
        <position position="94"/>
    </location>
    <ligand>
        <name>a divalent metal cation</name>
        <dbReference type="ChEBI" id="CHEBI:60240"/>
        <label>1</label>
    </ligand>
</feature>
<sequence length="256" mass="28310">MLIDSHCHLDRLDLKAYDGALEPVMQQAAEQGVTGLICVGTDMARWQSMMDLIKPYPQVLASVGVHPLSDEIDQIDGDTLIKAAKTPKVVAIGETGLDYHYRGETAESQQRSFELHLEVAKACDKPVIVHTRAAQQDTLRILERGLGPVGGVMHCFTESLEMAQQALEMGMYISFSGIITFRNAADLREVVRQVPLDKLLVETDAPYLTPVPHRGRPNEPCFVKEVAQCVADIKGLHFDQVVEQTGANFNQLFQQA</sequence>
<keyword evidence="3" id="KW-0378">Hydrolase</keyword>
<feature type="binding site" evidence="4">
    <location>
        <position position="6"/>
    </location>
    <ligand>
        <name>a divalent metal cation</name>
        <dbReference type="ChEBI" id="CHEBI:60240"/>
        <label>1</label>
    </ligand>
</feature>
<feature type="binding site" evidence="4">
    <location>
        <position position="8"/>
    </location>
    <ligand>
        <name>a divalent metal cation</name>
        <dbReference type="ChEBI" id="CHEBI:60240"/>
        <label>1</label>
    </ligand>
</feature>
<dbReference type="FunFam" id="3.20.20.140:FF:000005">
    <property type="entry name" value="TatD family hydrolase"/>
    <property type="match status" value="1"/>
</dbReference>
<evidence type="ECO:0000256" key="4">
    <source>
        <dbReference type="PIRSR" id="PIRSR005902-1"/>
    </source>
</evidence>
<dbReference type="Gene3D" id="3.20.20.140">
    <property type="entry name" value="Metal-dependent hydrolases"/>
    <property type="match status" value="1"/>
</dbReference>
<dbReference type="AlphaFoldDB" id="A0A369WUA4"/>
<evidence type="ECO:0000256" key="2">
    <source>
        <dbReference type="ARBA" id="ARBA00022723"/>
    </source>
</evidence>
<evidence type="ECO:0000313" key="6">
    <source>
        <dbReference type="Proteomes" id="UP000253769"/>
    </source>
</evidence>
<dbReference type="GO" id="GO:0005829">
    <property type="term" value="C:cytosol"/>
    <property type="evidence" value="ECO:0007669"/>
    <property type="project" value="TreeGrafter"/>
</dbReference>
<feature type="binding site" evidence="4">
    <location>
        <position position="204"/>
    </location>
    <ligand>
        <name>a divalent metal cation</name>
        <dbReference type="ChEBI" id="CHEBI:60240"/>
        <label>1</label>
    </ligand>
</feature>
<dbReference type="PIRSF" id="PIRSF005902">
    <property type="entry name" value="DNase_TatD"/>
    <property type="match status" value="1"/>
</dbReference>
<name>A0A369WUA4_9GAMM</name>
<comment type="similarity">
    <text evidence="1">Belongs to the metallo-dependent hydrolases superfamily. TatD-type hydrolase family.</text>
</comment>
<evidence type="ECO:0000256" key="1">
    <source>
        <dbReference type="ARBA" id="ARBA00009275"/>
    </source>
</evidence>
<dbReference type="InterPro" id="IPR015991">
    <property type="entry name" value="TatD/YcfH-like"/>
</dbReference>
<keyword evidence="2 4" id="KW-0479">Metal-binding</keyword>
<organism evidence="5 6">
    <name type="scientific">Motiliproteus coralliicola</name>
    <dbReference type="NCBI Taxonomy" id="2283196"/>
    <lineage>
        <taxon>Bacteria</taxon>
        <taxon>Pseudomonadati</taxon>
        <taxon>Pseudomonadota</taxon>
        <taxon>Gammaproteobacteria</taxon>
        <taxon>Oceanospirillales</taxon>
        <taxon>Oceanospirillaceae</taxon>
        <taxon>Motiliproteus</taxon>
    </lineage>
</organism>
<dbReference type="EMBL" id="QQOH01000001">
    <property type="protein sequence ID" value="RDE24713.1"/>
    <property type="molecule type" value="Genomic_DNA"/>
</dbReference>
<dbReference type="InterPro" id="IPR018228">
    <property type="entry name" value="DNase_TatD-rel_CS"/>
</dbReference>
<accession>A0A369WUA4</accession>
<dbReference type="SUPFAM" id="SSF51556">
    <property type="entry name" value="Metallo-dependent hydrolases"/>
    <property type="match status" value="1"/>
</dbReference>
<dbReference type="NCBIfam" id="TIGR00010">
    <property type="entry name" value="YchF/TatD family DNA exonuclease"/>
    <property type="match status" value="1"/>
</dbReference>